<organism evidence="3 4">
    <name type="scientific">Anaeromyces robustus</name>
    <dbReference type="NCBI Taxonomy" id="1754192"/>
    <lineage>
        <taxon>Eukaryota</taxon>
        <taxon>Fungi</taxon>
        <taxon>Fungi incertae sedis</taxon>
        <taxon>Chytridiomycota</taxon>
        <taxon>Chytridiomycota incertae sedis</taxon>
        <taxon>Neocallimastigomycetes</taxon>
        <taxon>Neocallimastigales</taxon>
        <taxon>Neocallimastigaceae</taxon>
        <taxon>Anaeromyces</taxon>
    </lineage>
</organism>
<evidence type="ECO:0000256" key="1">
    <source>
        <dbReference type="SAM" id="Coils"/>
    </source>
</evidence>
<proteinExistence type="predicted"/>
<name>A0A1Y1WS31_9FUNG</name>
<evidence type="ECO:0000313" key="4">
    <source>
        <dbReference type="Proteomes" id="UP000193944"/>
    </source>
</evidence>
<evidence type="ECO:0000313" key="3">
    <source>
        <dbReference type="EMBL" id="ORX76353.1"/>
    </source>
</evidence>
<dbReference type="AlphaFoldDB" id="A0A1Y1WS31"/>
<dbReference type="InterPro" id="IPR036397">
    <property type="entry name" value="RNaseH_sf"/>
</dbReference>
<dbReference type="Gene3D" id="3.30.420.10">
    <property type="entry name" value="Ribonuclease H-like superfamily/Ribonuclease H"/>
    <property type="match status" value="1"/>
</dbReference>
<protein>
    <recommendedName>
        <fullName evidence="2">Gfd2/YDR514C-like C-terminal domain-containing protein</fullName>
    </recommendedName>
</protein>
<dbReference type="GO" id="GO:0005634">
    <property type="term" value="C:nucleus"/>
    <property type="evidence" value="ECO:0007669"/>
    <property type="project" value="TreeGrafter"/>
</dbReference>
<dbReference type="InterPro" id="IPR048519">
    <property type="entry name" value="Gfd2/YDR514C-like_C"/>
</dbReference>
<gene>
    <name evidence="3" type="ORF">BCR32DRAFT_248820</name>
</gene>
<dbReference type="Pfam" id="PF21762">
    <property type="entry name" value="DEDDh_C"/>
    <property type="match status" value="1"/>
</dbReference>
<keyword evidence="1" id="KW-0175">Coiled coil</keyword>
<dbReference type="OrthoDB" id="2145921at2759"/>
<dbReference type="PANTHER" id="PTHR28083:SF1">
    <property type="entry name" value="GOOD FOR FULL DBP5 ACTIVITY PROTEIN 2"/>
    <property type="match status" value="1"/>
</dbReference>
<dbReference type="Proteomes" id="UP000193944">
    <property type="component" value="Unassembled WGS sequence"/>
</dbReference>
<dbReference type="InterPro" id="IPR012337">
    <property type="entry name" value="RNaseH-like_sf"/>
</dbReference>
<dbReference type="InterPro" id="IPR040151">
    <property type="entry name" value="Gfd2/YDR514C-like"/>
</dbReference>
<reference evidence="3 4" key="1">
    <citation type="submission" date="2016-08" db="EMBL/GenBank/DDBJ databases">
        <title>A Parts List for Fungal Cellulosomes Revealed by Comparative Genomics.</title>
        <authorList>
            <consortium name="DOE Joint Genome Institute"/>
            <person name="Haitjema C.H."/>
            <person name="Gilmore S.P."/>
            <person name="Henske J.K."/>
            <person name="Solomon K.V."/>
            <person name="De Groot R."/>
            <person name="Kuo A."/>
            <person name="Mondo S.J."/>
            <person name="Salamov A.A."/>
            <person name="Labutti K."/>
            <person name="Zhao Z."/>
            <person name="Chiniquy J."/>
            <person name="Barry K."/>
            <person name="Brewer H.M."/>
            <person name="Purvine S.O."/>
            <person name="Wright A.T."/>
            <person name="Boxma B."/>
            <person name="Van Alen T."/>
            <person name="Hackstein J.H."/>
            <person name="Baker S.E."/>
            <person name="Grigoriev I.V."/>
            <person name="O'Malley M.A."/>
        </authorList>
    </citation>
    <scope>NUCLEOTIDE SEQUENCE [LARGE SCALE GENOMIC DNA]</scope>
    <source>
        <strain evidence="3 4">S4</strain>
    </source>
</reference>
<keyword evidence="4" id="KW-1185">Reference proteome</keyword>
<dbReference type="PANTHER" id="PTHR28083">
    <property type="entry name" value="GOOD FOR FULL DBP5 ACTIVITY PROTEIN 2"/>
    <property type="match status" value="1"/>
</dbReference>
<comment type="caution">
    <text evidence="3">The sequence shown here is derived from an EMBL/GenBank/DDBJ whole genome shotgun (WGS) entry which is preliminary data.</text>
</comment>
<feature type="coiled-coil region" evidence="1">
    <location>
        <begin position="243"/>
        <end position="274"/>
    </location>
</feature>
<dbReference type="SUPFAM" id="SSF53098">
    <property type="entry name" value="Ribonuclease H-like"/>
    <property type="match status" value="1"/>
</dbReference>
<sequence length="325" mass="38819">MEKLKNNRDIPGYIIKTNSLETCHNLIRLQNNIKTANIVKNFIDSSKKFISLDTESYEYNHDYLTEVGWVIFDKTKRIIKKKHFIIQEYSAFHNGKYVEDNKYNYNFEVSETKPLIIVKNFLNEDLKSVNYIVGQGINNDISDLKKRGINLTEFEEINGTYKRKGIIGTQDLFAGYFHERPISLKKGLEKLSIPYRNLHNAGNDAYYTMKYFFGLIENFKIYSVKNQKILHIKIPGDYKEQDYIKYNEEKKRLRKKEKEIKKLYKNNKNNYRNNDNDNDYDDFYDYDDYDCYKDYFDDSQYGIGGLLGISDDDELDRYIAEYCFY</sequence>
<dbReference type="GO" id="GO:0003676">
    <property type="term" value="F:nucleic acid binding"/>
    <property type="evidence" value="ECO:0007669"/>
    <property type="project" value="InterPro"/>
</dbReference>
<reference evidence="3 4" key="2">
    <citation type="submission" date="2016-08" db="EMBL/GenBank/DDBJ databases">
        <title>Pervasive Adenine N6-methylation of Active Genes in Fungi.</title>
        <authorList>
            <consortium name="DOE Joint Genome Institute"/>
            <person name="Mondo S.J."/>
            <person name="Dannebaum R.O."/>
            <person name="Kuo R.C."/>
            <person name="Labutti K."/>
            <person name="Haridas S."/>
            <person name="Kuo A."/>
            <person name="Salamov A."/>
            <person name="Ahrendt S.R."/>
            <person name="Lipzen A."/>
            <person name="Sullivan W."/>
            <person name="Andreopoulos W.B."/>
            <person name="Clum A."/>
            <person name="Lindquist E."/>
            <person name="Daum C."/>
            <person name="Ramamoorthy G.K."/>
            <person name="Gryganskyi A."/>
            <person name="Culley D."/>
            <person name="Magnuson J.K."/>
            <person name="James T.Y."/>
            <person name="O'Malley M.A."/>
            <person name="Stajich J.E."/>
            <person name="Spatafora J.W."/>
            <person name="Visel A."/>
            <person name="Grigoriev I.V."/>
        </authorList>
    </citation>
    <scope>NUCLEOTIDE SEQUENCE [LARGE SCALE GENOMIC DNA]</scope>
    <source>
        <strain evidence="3 4">S4</strain>
    </source>
</reference>
<evidence type="ECO:0000259" key="2">
    <source>
        <dbReference type="Pfam" id="PF21762"/>
    </source>
</evidence>
<feature type="domain" description="Gfd2/YDR514C-like C-terminal" evidence="2">
    <location>
        <begin position="49"/>
        <end position="213"/>
    </location>
</feature>
<accession>A0A1Y1WS31</accession>
<dbReference type="EMBL" id="MCFG01000304">
    <property type="protein sequence ID" value="ORX76353.1"/>
    <property type="molecule type" value="Genomic_DNA"/>
</dbReference>
<dbReference type="STRING" id="1754192.A0A1Y1WS31"/>